<dbReference type="SUPFAM" id="SSF103473">
    <property type="entry name" value="MFS general substrate transporter"/>
    <property type="match status" value="1"/>
</dbReference>
<feature type="transmembrane region" description="Helical" evidence="7">
    <location>
        <begin position="12"/>
        <end position="36"/>
    </location>
</feature>
<evidence type="ECO:0000256" key="4">
    <source>
        <dbReference type="ARBA" id="ARBA00022692"/>
    </source>
</evidence>
<evidence type="ECO:0000256" key="1">
    <source>
        <dbReference type="ARBA" id="ARBA00004651"/>
    </source>
</evidence>
<dbReference type="Gene3D" id="1.20.1250.20">
    <property type="entry name" value="MFS general substrate transporter like domains"/>
    <property type="match status" value="1"/>
</dbReference>
<dbReference type="EMBL" id="JABXJJ020000052">
    <property type="protein sequence ID" value="MDI5973786.1"/>
    <property type="molecule type" value="Genomic_DNA"/>
</dbReference>
<keyword evidence="4 7" id="KW-0812">Transmembrane</keyword>
<evidence type="ECO:0000256" key="2">
    <source>
        <dbReference type="ARBA" id="ARBA00022448"/>
    </source>
</evidence>
<feature type="transmembrane region" description="Helical" evidence="7">
    <location>
        <begin position="243"/>
        <end position="261"/>
    </location>
</feature>
<evidence type="ECO:0000313" key="10">
    <source>
        <dbReference type="Proteomes" id="UP001156398"/>
    </source>
</evidence>
<protein>
    <submittedName>
        <fullName evidence="9">MFS transporter</fullName>
    </submittedName>
</protein>
<evidence type="ECO:0000256" key="3">
    <source>
        <dbReference type="ARBA" id="ARBA00022475"/>
    </source>
</evidence>
<keyword evidence="6 7" id="KW-0472">Membrane</keyword>
<gene>
    <name evidence="8" type="ORF">POF43_028000</name>
    <name evidence="9" type="ORF">POF50_031355</name>
</gene>
<sequence length="413" mass="43019">MLNRILPPPGPARLLTVITTVMSVGQGLWLAISAIYAVTVVHLTPSQLGLSVSVAAAIVLLCSIPLGHLADRAGPRTVQMWSYLVLTPLTLCVLLANGFWTYLAAVSVQSIAYRCGRSARKAMIAGLVPADDRVRIMAFVRSASNGGYTVGALVAGLSLAVGTRLCYQGAVAISALAFLATGLLTILEPAVPPVPPKPGPALAVLRDKPFLLFTVLDGMLTTHGSLLDVVLPLWVLHHTGAPRWMSAVILIVNTLFVVVVQTRAARGTETPTAAARVTFQGAVFIAVGCVVYALSSGASLFVSCLCLVLGAVAHAFGEVRQSAGSWSISFDLAPDDAQGQYQGTQAMGADLGKMFAPALFTWLVLGHGPTGWIVLAVGFALLGAAMPPIVARGLRMRARTAEPAAPEEMTAPG</sequence>
<dbReference type="PANTHER" id="PTHR23517:SF2">
    <property type="entry name" value="MULTIDRUG RESISTANCE PROTEIN MDTH"/>
    <property type="match status" value="1"/>
</dbReference>
<keyword evidence="10" id="KW-1185">Reference proteome</keyword>
<evidence type="ECO:0000256" key="6">
    <source>
        <dbReference type="ARBA" id="ARBA00023136"/>
    </source>
</evidence>
<feature type="transmembrane region" description="Helical" evidence="7">
    <location>
        <begin position="372"/>
        <end position="391"/>
    </location>
</feature>
<accession>A0AA90H9L9</accession>
<feature type="transmembrane region" description="Helical" evidence="7">
    <location>
        <begin position="273"/>
        <end position="293"/>
    </location>
</feature>
<dbReference type="RefSeq" id="WP_271312631.1">
    <property type="nucleotide sequence ID" value="NZ_JAAGKO020000054.1"/>
</dbReference>
<name>A0AA90H9L9_9ACTN</name>
<evidence type="ECO:0000313" key="9">
    <source>
        <dbReference type="EMBL" id="MDI5973786.1"/>
    </source>
</evidence>
<feature type="transmembrane region" description="Helical" evidence="7">
    <location>
        <begin position="81"/>
        <end position="103"/>
    </location>
</feature>
<dbReference type="GO" id="GO:0022857">
    <property type="term" value="F:transmembrane transporter activity"/>
    <property type="evidence" value="ECO:0007669"/>
    <property type="project" value="InterPro"/>
</dbReference>
<dbReference type="GO" id="GO:0005886">
    <property type="term" value="C:plasma membrane"/>
    <property type="evidence" value="ECO:0007669"/>
    <property type="project" value="UniProtKB-SubCell"/>
</dbReference>
<feature type="transmembrane region" description="Helical" evidence="7">
    <location>
        <begin position="170"/>
        <end position="190"/>
    </location>
</feature>
<dbReference type="AlphaFoldDB" id="A0AA90H9L9"/>
<dbReference type="InterPro" id="IPR011701">
    <property type="entry name" value="MFS"/>
</dbReference>
<keyword evidence="5 7" id="KW-1133">Transmembrane helix</keyword>
<proteinExistence type="predicted"/>
<evidence type="ECO:0000256" key="5">
    <source>
        <dbReference type="ARBA" id="ARBA00022989"/>
    </source>
</evidence>
<dbReference type="Pfam" id="PF07690">
    <property type="entry name" value="MFS_1"/>
    <property type="match status" value="1"/>
</dbReference>
<keyword evidence="2" id="KW-0813">Transport</keyword>
<dbReference type="EMBL" id="JAAGKO020000054">
    <property type="protein sequence ID" value="MDI5966524.1"/>
    <property type="molecule type" value="Genomic_DNA"/>
</dbReference>
<dbReference type="PANTHER" id="PTHR23517">
    <property type="entry name" value="RESISTANCE PROTEIN MDTM, PUTATIVE-RELATED-RELATED"/>
    <property type="match status" value="1"/>
</dbReference>
<dbReference type="InterPro" id="IPR050171">
    <property type="entry name" value="MFS_Transporters"/>
</dbReference>
<evidence type="ECO:0000313" key="8">
    <source>
        <dbReference type="EMBL" id="MDI5966524.1"/>
    </source>
</evidence>
<dbReference type="InterPro" id="IPR036259">
    <property type="entry name" value="MFS_trans_sf"/>
</dbReference>
<feature type="transmembrane region" description="Helical" evidence="7">
    <location>
        <begin position="48"/>
        <end position="69"/>
    </location>
</feature>
<dbReference type="Proteomes" id="UP001156398">
    <property type="component" value="Unassembled WGS sequence"/>
</dbReference>
<feature type="transmembrane region" description="Helical" evidence="7">
    <location>
        <begin position="146"/>
        <end position="163"/>
    </location>
</feature>
<comment type="subcellular location">
    <subcellularLocation>
        <location evidence="1">Cell membrane</location>
        <topology evidence="1">Multi-pass membrane protein</topology>
    </subcellularLocation>
</comment>
<organism evidence="9">
    <name type="scientific">Streptantibioticus silvisoli</name>
    <dbReference type="NCBI Taxonomy" id="2705255"/>
    <lineage>
        <taxon>Bacteria</taxon>
        <taxon>Bacillati</taxon>
        <taxon>Actinomycetota</taxon>
        <taxon>Actinomycetes</taxon>
        <taxon>Kitasatosporales</taxon>
        <taxon>Streptomycetaceae</taxon>
        <taxon>Streptantibioticus</taxon>
    </lineage>
</organism>
<comment type="caution">
    <text evidence="9">The sequence shown here is derived from an EMBL/GenBank/DDBJ whole genome shotgun (WGS) entry which is preliminary data.</text>
</comment>
<evidence type="ECO:0000256" key="7">
    <source>
        <dbReference type="SAM" id="Phobius"/>
    </source>
</evidence>
<keyword evidence="3" id="KW-1003">Cell membrane</keyword>
<reference evidence="9 10" key="1">
    <citation type="submission" date="2023-05" db="EMBL/GenBank/DDBJ databases">
        <title>Streptantibioticus silvisoli sp. nov., acidotolerant actinomycetes 1 from pine litter.</title>
        <authorList>
            <person name="Swiecimska M."/>
            <person name="Golinska P."/>
            <person name="Sangal V."/>
            <person name="Wachnowicz B."/>
            <person name="Goodfellow M."/>
        </authorList>
    </citation>
    <scope>NUCLEOTIDE SEQUENCE</scope>
    <source>
        <strain evidence="9">SL13</strain>
        <strain evidence="8 10">SL54</strain>
    </source>
</reference>